<dbReference type="InterPro" id="IPR051720">
    <property type="entry name" value="rRNA_MeTrfase/Polyamine_Synth"/>
</dbReference>
<sequence length="89" mass="10282">MKLKELESCLQQVDGFEEPKILLEQYPTSPHIAGNSLKSFQEISLIWCFLSSTVVVSLTELRYDLPASYKFHKKKSVDIQVDFIRFTPT</sequence>
<reference evidence="1" key="1">
    <citation type="submission" date="2025-08" db="UniProtKB">
        <authorList>
            <consortium name="Ensembl"/>
        </authorList>
    </citation>
    <scope>IDENTIFICATION</scope>
</reference>
<dbReference type="PANTHER" id="PTHR23290">
    <property type="entry name" value="RRNA N6-ADENOSINE-METHYLTRANSFERASE METTL5"/>
    <property type="match status" value="1"/>
</dbReference>
<keyword evidence="2" id="KW-1185">Reference proteome</keyword>
<dbReference type="Proteomes" id="UP000472260">
    <property type="component" value="Unassembled WGS sequence"/>
</dbReference>
<proteinExistence type="predicted"/>
<dbReference type="InterPro" id="IPR029063">
    <property type="entry name" value="SAM-dependent_MTases_sf"/>
</dbReference>
<evidence type="ECO:0000313" key="1">
    <source>
        <dbReference type="Ensembl" id="ENSSANP00000052208.1"/>
    </source>
</evidence>
<dbReference type="Ensembl" id="ENSSANT00000055493.1">
    <property type="protein sequence ID" value="ENSSANP00000052208.1"/>
    <property type="gene ID" value="ENSSANG00000026110.1"/>
</dbReference>
<name>A0A671P849_9TELE</name>
<dbReference type="PANTHER" id="PTHR23290:SF0">
    <property type="entry name" value="RRNA N6-ADENOSINE-METHYLTRANSFERASE METTL5"/>
    <property type="match status" value="1"/>
</dbReference>
<accession>A0A671P849</accession>
<dbReference type="AlphaFoldDB" id="A0A671P849"/>
<reference evidence="1" key="2">
    <citation type="submission" date="2025-09" db="UniProtKB">
        <authorList>
            <consortium name="Ensembl"/>
        </authorList>
    </citation>
    <scope>IDENTIFICATION</scope>
</reference>
<organism evidence="1 2">
    <name type="scientific">Sinocyclocheilus anshuiensis</name>
    <dbReference type="NCBI Taxonomy" id="1608454"/>
    <lineage>
        <taxon>Eukaryota</taxon>
        <taxon>Metazoa</taxon>
        <taxon>Chordata</taxon>
        <taxon>Craniata</taxon>
        <taxon>Vertebrata</taxon>
        <taxon>Euteleostomi</taxon>
        <taxon>Actinopterygii</taxon>
        <taxon>Neopterygii</taxon>
        <taxon>Teleostei</taxon>
        <taxon>Ostariophysi</taxon>
        <taxon>Cypriniformes</taxon>
        <taxon>Cyprinidae</taxon>
        <taxon>Cyprininae</taxon>
        <taxon>Sinocyclocheilus</taxon>
    </lineage>
</organism>
<dbReference type="GO" id="GO:0008988">
    <property type="term" value="F:rRNA (adenine-N6-)-methyltransferase activity"/>
    <property type="evidence" value="ECO:0007669"/>
    <property type="project" value="TreeGrafter"/>
</dbReference>
<protein>
    <submittedName>
        <fullName evidence="1">Uncharacterized protein</fullName>
    </submittedName>
</protein>
<dbReference type="Gene3D" id="3.40.50.150">
    <property type="entry name" value="Vaccinia Virus protein VP39"/>
    <property type="match status" value="2"/>
</dbReference>
<evidence type="ECO:0000313" key="2">
    <source>
        <dbReference type="Proteomes" id="UP000472260"/>
    </source>
</evidence>